<name>C3XPD7_BRAFL</name>
<gene>
    <name evidence="3" type="ORF">BRAFLDRAFT_85340</name>
</gene>
<protein>
    <recommendedName>
        <fullName evidence="2">C-type lectin domain-containing protein</fullName>
    </recommendedName>
</protein>
<dbReference type="Pfam" id="PF00059">
    <property type="entry name" value="Lectin_C"/>
    <property type="match status" value="1"/>
</dbReference>
<dbReference type="InterPro" id="IPR001304">
    <property type="entry name" value="C-type_lectin-like"/>
</dbReference>
<reference evidence="3" key="1">
    <citation type="journal article" date="2008" name="Nature">
        <title>The amphioxus genome and the evolution of the chordate karyotype.</title>
        <authorList>
            <consortium name="US DOE Joint Genome Institute (JGI-PGF)"/>
            <person name="Putnam N.H."/>
            <person name="Butts T."/>
            <person name="Ferrier D.E.K."/>
            <person name="Furlong R.F."/>
            <person name="Hellsten U."/>
            <person name="Kawashima T."/>
            <person name="Robinson-Rechavi M."/>
            <person name="Shoguchi E."/>
            <person name="Terry A."/>
            <person name="Yu J.-K."/>
            <person name="Benito-Gutierrez E.L."/>
            <person name="Dubchak I."/>
            <person name="Garcia-Fernandez J."/>
            <person name="Gibson-Brown J.J."/>
            <person name="Grigoriev I.V."/>
            <person name="Horton A.C."/>
            <person name="de Jong P.J."/>
            <person name="Jurka J."/>
            <person name="Kapitonov V.V."/>
            <person name="Kohara Y."/>
            <person name="Kuroki Y."/>
            <person name="Lindquist E."/>
            <person name="Lucas S."/>
            <person name="Osoegawa K."/>
            <person name="Pennacchio L.A."/>
            <person name="Salamov A.A."/>
            <person name="Satou Y."/>
            <person name="Sauka-Spengler T."/>
            <person name="Schmutz J."/>
            <person name="Shin-I T."/>
            <person name="Toyoda A."/>
            <person name="Bronner-Fraser M."/>
            <person name="Fujiyama A."/>
            <person name="Holland L.Z."/>
            <person name="Holland P.W.H."/>
            <person name="Satoh N."/>
            <person name="Rokhsar D.S."/>
        </authorList>
    </citation>
    <scope>NUCLEOTIDE SEQUENCE [LARGE SCALE GENOMIC DNA]</scope>
    <source>
        <strain evidence="3">S238N-H82</strain>
        <tissue evidence="3">Testes</tissue>
    </source>
</reference>
<dbReference type="AlphaFoldDB" id="C3XPD7"/>
<dbReference type="SUPFAM" id="SSF56436">
    <property type="entry name" value="C-type lectin-like"/>
    <property type="match status" value="1"/>
</dbReference>
<dbReference type="FunFam" id="3.10.100.10:FF:000146">
    <property type="entry name" value="Uncharacterized protein"/>
    <property type="match status" value="1"/>
</dbReference>
<evidence type="ECO:0000259" key="2">
    <source>
        <dbReference type="PROSITE" id="PS50041"/>
    </source>
</evidence>
<dbReference type="STRING" id="7739.C3XPD7"/>
<feature type="region of interest" description="Disordered" evidence="1">
    <location>
        <begin position="1"/>
        <end position="110"/>
    </location>
</feature>
<evidence type="ECO:0000256" key="1">
    <source>
        <dbReference type="SAM" id="MobiDB-lite"/>
    </source>
</evidence>
<dbReference type="InParanoid" id="C3XPD7"/>
<dbReference type="EMBL" id="GG666451">
    <property type="protein sequence ID" value="EEN69808.1"/>
    <property type="molecule type" value="Genomic_DNA"/>
</dbReference>
<evidence type="ECO:0000313" key="3">
    <source>
        <dbReference type="EMBL" id="EEN69808.1"/>
    </source>
</evidence>
<dbReference type="InterPro" id="IPR016186">
    <property type="entry name" value="C-type_lectin-like/link_sf"/>
</dbReference>
<dbReference type="SMART" id="SM00034">
    <property type="entry name" value="CLECT"/>
    <property type="match status" value="1"/>
</dbReference>
<accession>C3XPD7</accession>
<dbReference type="InterPro" id="IPR016187">
    <property type="entry name" value="CTDL_fold"/>
</dbReference>
<dbReference type="CDD" id="cd00037">
    <property type="entry name" value="CLECT"/>
    <property type="match status" value="1"/>
</dbReference>
<sequence length="299" mass="34362">MLEQENQQEKSGDNGTNPQPGPSAPRYLQMEDHLWEYPRDEGEACYDQHYEQGETYDYKDPEDVNFPDTAEAEMAGDSIMSKQEDQRDIGDASSGNSTDPHPGSPKPRYLQVGDHMLEYPTDEGETWYDQHYEQREPHVYEKPEDASSAGMDGARCQGDWSEYNGHCYKLMTDKVNWFKANEQCKQHDGNLASIMDEAETRFIKDIIKSAPSGFNPSVWLGLHKDRNWKWSDGSPVTYTNWGPGEPNNFFLFRGIEGEKCAGVYFKTGRDFFIGPHRKMGQWNDLNCNKEFSFLCKTLN</sequence>
<dbReference type="Gene3D" id="3.10.100.10">
    <property type="entry name" value="Mannose-Binding Protein A, subunit A"/>
    <property type="match status" value="1"/>
</dbReference>
<dbReference type="InterPro" id="IPR050111">
    <property type="entry name" value="C-type_lectin/snaclec_domain"/>
</dbReference>
<dbReference type="PROSITE" id="PS50041">
    <property type="entry name" value="C_TYPE_LECTIN_2"/>
    <property type="match status" value="1"/>
</dbReference>
<dbReference type="PANTHER" id="PTHR22803">
    <property type="entry name" value="MANNOSE, PHOSPHOLIPASE, LECTIN RECEPTOR RELATED"/>
    <property type="match status" value="1"/>
</dbReference>
<organism evidence="3">
    <name type="scientific">Branchiostoma floridae</name>
    <name type="common">Florida lancelet</name>
    <name type="synonym">Amphioxus</name>
    <dbReference type="NCBI Taxonomy" id="7739"/>
    <lineage>
        <taxon>Eukaryota</taxon>
        <taxon>Metazoa</taxon>
        <taxon>Chordata</taxon>
        <taxon>Cephalochordata</taxon>
        <taxon>Leptocardii</taxon>
        <taxon>Amphioxiformes</taxon>
        <taxon>Branchiostomatidae</taxon>
        <taxon>Branchiostoma</taxon>
    </lineage>
</organism>
<proteinExistence type="predicted"/>
<feature type="domain" description="C-type lectin" evidence="2">
    <location>
        <begin position="163"/>
        <end position="296"/>
    </location>
</feature>
<feature type="compositionally biased region" description="Basic and acidic residues" evidence="1">
    <location>
        <begin position="29"/>
        <end position="62"/>
    </location>
</feature>